<proteinExistence type="predicted"/>
<accession>A0A852ZLH2</accession>
<reference evidence="1 2" key="1">
    <citation type="submission" date="2020-07" db="EMBL/GenBank/DDBJ databases">
        <title>Sequencing the genomes of 1000 actinobacteria strains.</title>
        <authorList>
            <person name="Klenk H.-P."/>
        </authorList>
    </citation>
    <scope>NUCLEOTIDE SEQUENCE [LARGE SCALE GENOMIC DNA]</scope>
    <source>
        <strain evidence="1 2">DSM 18448</strain>
    </source>
</reference>
<dbReference type="EMBL" id="JACBZH010000001">
    <property type="protein sequence ID" value="NYH92975.1"/>
    <property type="molecule type" value="Genomic_DNA"/>
</dbReference>
<protein>
    <submittedName>
        <fullName evidence="1">Uncharacterized protein</fullName>
    </submittedName>
</protein>
<sequence>MCKYRPAGAMRSLPIRALGCIELRRFRSALGLARELPSGERPHQTATLMAQPHVRHVDVDSVVKNHQGVKTQASGKPVPFE</sequence>
<evidence type="ECO:0000313" key="2">
    <source>
        <dbReference type="Proteomes" id="UP000579605"/>
    </source>
</evidence>
<keyword evidence="2" id="KW-1185">Reference proteome</keyword>
<dbReference type="Proteomes" id="UP000579605">
    <property type="component" value="Unassembled WGS sequence"/>
</dbReference>
<comment type="caution">
    <text evidence="1">The sequence shown here is derived from an EMBL/GenBank/DDBJ whole genome shotgun (WGS) entry which is preliminary data.</text>
</comment>
<name>A0A852ZLH2_9ACTN</name>
<organism evidence="1 2">
    <name type="scientific">Actinopolymorpha rutila</name>
    <dbReference type="NCBI Taxonomy" id="446787"/>
    <lineage>
        <taxon>Bacteria</taxon>
        <taxon>Bacillati</taxon>
        <taxon>Actinomycetota</taxon>
        <taxon>Actinomycetes</taxon>
        <taxon>Propionibacteriales</taxon>
        <taxon>Actinopolymorphaceae</taxon>
        <taxon>Actinopolymorpha</taxon>
    </lineage>
</organism>
<gene>
    <name evidence="1" type="ORF">F4554_005613</name>
</gene>
<dbReference type="AlphaFoldDB" id="A0A852ZLH2"/>
<evidence type="ECO:0000313" key="1">
    <source>
        <dbReference type="EMBL" id="NYH92975.1"/>
    </source>
</evidence>